<feature type="region of interest" description="Disordered" evidence="1">
    <location>
        <begin position="54"/>
        <end position="113"/>
    </location>
</feature>
<sequence>MKREKLKLAHLDLDYMELKQMIKEKTDPNYQCEEFKEFCKNEEQRTTVEFPKNLSADVVINEEGEGESDSDDDQFRKSSIQEEDLPKPIGRNDKKPSIKKEDSISDTPVFSGNNSIVQQEYQKPEVIPPVISKQVQQTYPIKPPHPNEKVVVDPTSIMQIAVIFKKMQHLGIQVDPGRIKISTHKPIKKEDYLNLPPDELEEELYYRSGIRPKWMDESEEGGLKKIQHCIFRARNGRVLIMRKPGGSKYELLDSKPRSDFNRIVPESSTFLKRIKVAEDDENEGYRNTHVPIIQMEVDDKYKDFLDFEKSDSDQELTDDDTSKDVDDYTEGFISRLKKRRGKKRSNDLTISFKLQNY</sequence>
<organism evidence="2">
    <name type="scientific">Euplotes harpa</name>
    <dbReference type="NCBI Taxonomy" id="151035"/>
    <lineage>
        <taxon>Eukaryota</taxon>
        <taxon>Sar</taxon>
        <taxon>Alveolata</taxon>
        <taxon>Ciliophora</taxon>
        <taxon>Intramacronucleata</taxon>
        <taxon>Spirotrichea</taxon>
        <taxon>Hypotrichia</taxon>
        <taxon>Euplotida</taxon>
        <taxon>Euplotidae</taxon>
        <taxon>Euplotes</taxon>
    </lineage>
</organism>
<name>A0A7S3N7K7_9SPIT</name>
<dbReference type="EMBL" id="HBII01005636">
    <property type="protein sequence ID" value="CAE0343609.1"/>
    <property type="molecule type" value="Transcribed_RNA"/>
</dbReference>
<feature type="compositionally biased region" description="Basic and acidic residues" evidence="1">
    <location>
        <begin position="73"/>
        <end position="103"/>
    </location>
</feature>
<reference evidence="2" key="1">
    <citation type="submission" date="2021-01" db="EMBL/GenBank/DDBJ databases">
        <authorList>
            <person name="Corre E."/>
            <person name="Pelletier E."/>
            <person name="Niang G."/>
            <person name="Scheremetjew M."/>
            <person name="Finn R."/>
            <person name="Kale V."/>
            <person name="Holt S."/>
            <person name="Cochrane G."/>
            <person name="Meng A."/>
            <person name="Brown T."/>
            <person name="Cohen L."/>
        </authorList>
    </citation>
    <scope>NUCLEOTIDE SEQUENCE</scope>
    <source>
        <strain evidence="2">FSP1.4</strain>
    </source>
</reference>
<proteinExistence type="predicted"/>
<feature type="compositionally biased region" description="Acidic residues" evidence="1">
    <location>
        <begin position="60"/>
        <end position="72"/>
    </location>
</feature>
<accession>A0A7S3N7K7</accession>
<evidence type="ECO:0000256" key="1">
    <source>
        <dbReference type="SAM" id="MobiDB-lite"/>
    </source>
</evidence>
<gene>
    <name evidence="2" type="ORF">EHAR0213_LOCUS2516</name>
</gene>
<protein>
    <submittedName>
        <fullName evidence="2">Uncharacterized protein</fullName>
    </submittedName>
</protein>
<dbReference type="AlphaFoldDB" id="A0A7S3N7K7"/>
<evidence type="ECO:0000313" key="2">
    <source>
        <dbReference type="EMBL" id="CAE0343609.1"/>
    </source>
</evidence>